<dbReference type="EMBL" id="LIUF01000002">
    <property type="protein sequence ID" value="KOX93472.1"/>
    <property type="molecule type" value="Genomic_DNA"/>
</dbReference>
<dbReference type="STRING" id="1705562.AMS69_05970"/>
<dbReference type="Pfam" id="PF24373">
    <property type="entry name" value="DUF7529"/>
    <property type="match status" value="1"/>
</dbReference>
<sequence length="172" mass="19265">MNDPADPESNPFGRVVGHWEQVIDDMAATATQYRDDGRETIELHPGDVTVLTGEPRTMAEQTGEYEPETRRLGFDVVVPGDEFRRVADALEDRTVDRSEVFRATGDGMVFLLVALECGDDLAVLVPLYYDQTDRADLSQVADDHGLYSHIRPLTDDEVVTVNHEDPEPFFPD</sequence>
<organism evidence="1 3">
    <name type="scientific">Haloarcula rubripromontorii</name>
    <dbReference type="NCBI Taxonomy" id="1705562"/>
    <lineage>
        <taxon>Archaea</taxon>
        <taxon>Methanobacteriati</taxon>
        <taxon>Methanobacteriota</taxon>
        <taxon>Stenosarchaea group</taxon>
        <taxon>Halobacteria</taxon>
        <taxon>Halobacteriales</taxon>
        <taxon>Haloarculaceae</taxon>
        <taxon>Haloarcula</taxon>
    </lineage>
</organism>
<evidence type="ECO:0000313" key="2">
    <source>
        <dbReference type="EMBL" id="NLV05356.1"/>
    </source>
</evidence>
<dbReference type="PATRIC" id="fig|1705562.3.peg.2250"/>
<reference evidence="1 3" key="1">
    <citation type="submission" date="2015-08" db="EMBL/GenBank/DDBJ databases">
        <title>Genomes of Isolates from Cabo Rojo, PR.</title>
        <authorList>
            <person name="Sanchez-Nieves R.L."/>
            <person name="Montalvo-Rodriguez R."/>
        </authorList>
    </citation>
    <scope>NUCLEOTIDE SEQUENCE [LARGE SCALE GENOMIC DNA]</scope>
    <source>
        <strain evidence="1 3">SL3</strain>
    </source>
</reference>
<dbReference type="Proteomes" id="UP000037729">
    <property type="component" value="Unassembled WGS sequence"/>
</dbReference>
<keyword evidence="3" id="KW-1185">Reference proteome</keyword>
<reference evidence="2" key="2">
    <citation type="submission" date="2019-12" db="EMBL/GenBank/DDBJ databases">
        <title>The whole-genome sequencing of Haloarcula japonica strain pws8.</title>
        <authorList>
            <person name="Verma D.K."/>
            <person name="Gopal K."/>
            <person name="Prasad E.S."/>
        </authorList>
    </citation>
    <scope>NUCLEOTIDE SEQUENCE</scope>
    <source>
        <strain evidence="2">Pws8</strain>
    </source>
</reference>
<accession>A0A0M9AJU7</accession>
<evidence type="ECO:0000313" key="1">
    <source>
        <dbReference type="EMBL" id="KOX93472.1"/>
    </source>
</evidence>
<protein>
    <submittedName>
        <fullName evidence="1">Uncharacterized protein</fullName>
    </submittedName>
</protein>
<dbReference type="Proteomes" id="UP000610611">
    <property type="component" value="Unassembled WGS sequence"/>
</dbReference>
<proteinExistence type="predicted"/>
<name>A0A0M9AJU7_9EURY</name>
<dbReference type="RefSeq" id="WP_053967170.1">
    <property type="nucleotide sequence ID" value="NZ_LIUF01000002.1"/>
</dbReference>
<dbReference type="EMBL" id="WOWB01000001">
    <property type="protein sequence ID" value="NLV05356.1"/>
    <property type="molecule type" value="Genomic_DNA"/>
</dbReference>
<dbReference type="InterPro" id="IPR055951">
    <property type="entry name" value="DUF7529"/>
</dbReference>
<dbReference type="AlphaFoldDB" id="A0A0M9AJU7"/>
<comment type="caution">
    <text evidence="1">The sequence shown here is derived from an EMBL/GenBank/DDBJ whole genome shotgun (WGS) entry which is preliminary data.</text>
</comment>
<dbReference type="OrthoDB" id="325206at2157"/>
<gene>
    <name evidence="1" type="ORF">AMS69_05970</name>
    <name evidence="2" type="ORF">GOC83_04305</name>
</gene>
<evidence type="ECO:0000313" key="3">
    <source>
        <dbReference type="Proteomes" id="UP000037729"/>
    </source>
</evidence>